<organism evidence="2 3">
    <name type="scientific">Populus deltoides</name>
    <name type="common">Eastern poplar</name>
    <name type="synonym">Eastern cottonwood</name>
    <dbReference type="NCBI Taxonomy" id="3696"/>
    <lineage>
        <taxon>Eukaryota</taxon>
        <taxon>Viridiplantae</taxon>
        <taxon>Streptophyta</taxon>
        <taxon>Embryophyta</taxon>
        <taxon>Tracheophyta</taxon>
        <taxon>Spermatophyta</taxon>
        <taxon>Magnoliopsida</taxon>
        <taxon>eudicotyledons</taxon>
        <taxon>Gunneridae</taxon>
        <taxon>Pentapetalae</taxon>
        <taxon>rosids</taxon>
        <taxon>fabids</taxon>
        <taxon>Malpighiales</taxon>
        <taxon>Salicaceae</taxon>
        <taxon>Saliceae</taxon>
        <taxon>Populus</taxon>
    </lineage>
</organism>
<reference evidence="2" key="1">
    <citation type="journal article" date="2021" name="J. Hered.">
        <title>Genome Assembly of Salicaceae Populus deltoides (Eastern Cottonwood) I-69 Based on Nanopore Sequencing and Hi-C Technologies.</title>
        <authorList>
            <person name="Bai S."/>
            <person name="Wu H."/>
            <person name="Zhang J."/>
            <person name="Pan Z."/>
            <person name="Zhao W."/>
            <person name="Li Z."/>
            <person name="Tong C."/>
        </authorList>
    </citation>
    <scope>NUCLEOTIDE SEQUENCE</scope>
    <source>
        <tissue evidence="2">Leaf</tissue>
    </source>
</reference>
<sequence>MSIKQAMVLFCLPFSPVGGQVLAFPYEVLHLSTLPHGLLPSSPSTYVRIPKTWRQERDIKASTQIDVSCLVISFPSSHCDLGGRVSAQFCVVPSQFSLSSVNFQFVKEGIFILGYDEPHQALKPFPSSGTNKFSLAECFRILNEMLINEATT</sequence>
<dbReference type="AlphaFoldDB" id="A0A8T2XZ39"/>
<feature type="signal peptide" evidence="1">
    <location>
        <begin position="1"/>
        <end position="19"/>
    </location>
</feature>
<accession>A0A8T2XZ39</accession>
<evidence type="ECO:0000313" key="3">
    <source>
        <dbReference type="Proteomes" id="UP000807159"/>
    </source>
</evidence>
<evidence type="ECO:0000313" key="2">
    <source>
        <dbReference type="EMBL" id="KAH8498087.1"/>
    </source>
</evidence>
<dbReference type="Proteomes" id="UP000807159">
    <property type="component" value="Chromosome 9"/>
</dbReference>
<dbReference type="EMBL" id="JACEGQ020000009">
    <property type="protein sequence ID" value="KAH8498087.1"/>
    <property type="molecule type" value="Genomic_DNA"/>
</dbReference>
<feature type="chain" id="PRO_5035870805" evidence="1">
    <location>
        <begin position="20"/>
        <end position="152"/>
    </location>
</feature>
<keyword evidence="1" id="KW-0732">Signal</keyword>
<proteinExistence type="predicted"/>
<name>A0A8T2XZ39_POPDE</name>
<gene>
    <name evidence="2" type="ORF">H0E87_017130</name>
</gene>
<comment type="caution">
    <text evidence="2">The sequence shown here is derived from an EMBL/GenBank/DDBJ whole genome shotgun (WGS) entry which is preliminary data.</text>
</comment>
<keyword evidence="3" id="KW-1185">Reference proteome</keyword>
<protein>
    <submittedName>
        <fullName evidence="2">Uncharacterized protein</fullName>
    </submittedName>
</protein>
<evidence type="ECO:0000256" key="1">
    <source>
        <dbReference type="SAM" id="SignalP"/>
    </source>
</evidence>